<reference evidence="4" key="1">
    <citation type="submission" date="2016-11" db="EMBL/GenBank/DDBJ databases">
        <authorList>
            <person name="Varghese N."/>
            <person name="Submissions S."/>
        </authorList>
    </citation>
    <scope>NUCLEOTIDE SEQUENCE [LARGE SCALE GENOMIC DNA]</scope>
    <source>
        <strain evidence="4">DSM 26349</strain>
    </source>
</reference>
<feature type="signal peptide" evidence="1">
    <location>
        <begin position="1"/>
        <end position="22"/>
    </location>
</feature>
<evidence type="ECO:0000313" key="3">
    <source>
        <dbReference type="EMBL" id="SHJ98815.1"/>
    </source>
</evidence>
<organism evidence="3 4">
    <name type="scientific">Aequorivita viscosa</name>
    <dbReference type="NCBI Taxonomy" id="797419"/>
    <lineage>
        <taxon>Bacteria</taxon>
        <taxon>Pseudomonadati</taxon>
        <taxon>Bacteroidota</taxon>
        <taxon>Flavobacteriia</taxon>
        <taxon>Flavobacteriales</taxon>
        <taxon>Flavobacteriaceae</taxon>
        <taxon>Aequorivita</taxon>
    </lineage>
</organism>
<dbReference type="SUPFAM" id="SSF52821">
    <property type="entry name" value="Rhodanese/Cell cycle control phosphatase"/>
    <property type="match status" value="1"/>
</dbReference>
<dbReference type="SMART" id="SM00450">
    <property type="entry name" value="RHOD"/>
    <property type="match status" value="1"/>
</dbReference>
<keyword evidence="1" id="KW-0732">Signal</keyword>
<keyword evidence="4" id="KW-1185">Reference proteome</keyword>
<dbReference type="InterPro" id="IPR036873">
    <property type="entry name" value="Rhodanese-like_dom_sf"/>
</dbReference>
<dbReference type="InterPro" id="IPR001763">
    <property type="entry name" value="Rhodanese-like_dom"/>
</dbReference>
<dbReference type="RefSeq" id="WP_073221857.1">
    <property type="nucleotide sequence ID" value="NZ_FNNS01000026.1"/>
</dbReference>
<feature type="domain" description="Rhodanese" evidence="2">
    <location>
        <begin position="44"/>
        <end position="134"/>
    </location>
</feature>
<feature type="chain" id="PRO_5009919846" evidence="1">
    <location>
        <begin position="23"/>
        <end position="134"/>
    </location>
</feature>
<dbReference type="Gene3D" id="3.40.250.10">
    <property type="entry name" value="Rhodanese-like domain"/>
    <property type="match status" value="1"/>
</dbReference>
<dbReference type="Pfam" id="PF00581">
    <property type="entry name" value="Rhodanese"/>
    <property type="match status" value="1"/>
</dbReference>
<protein>
    <submittedName>
        <fullName evidence="3">Rhodanese-related sulfurtransferase</fullName>
    </submittedName>
</protein>
<gene>
    <name evidence="3" type="ORF">SAMN04487908_13811</name>
</gene>
<name>A0A1M6NT55_9FLAO</name>
<accession>A0A1M6NT55</accession>
<dbReference type="CDD" id="cd00158">
    <property type="entry name" value="RHOD"/>
    <property type="match status" value="1"/>
</dbReference>
<evidence type="ECO:0000313" key="4">
    <source>
        <dbReference type="Proteomes" id="UP000184172"/>
    </source>
</evidence>
<dbReference type="GO" id="GO:0016740">
    <property type="term" value="F:transferase activity"/>
    <property type="evidence" value="ECO:0007669"/>
    <property type="project" value="UniProtKB-KW"/>
</dbReference>
<evidence type="ECO:0000256" key="1">
    <source>
        <dbReference type="SAM" id="SignalP"/>
    </source>
</evidence>
<keyword evidence="3" id="KW-0808">Transferase</keyword>
<sequence length="134" mass="15441">MFKRSLFSVIAISVLLFFTACKDVSSAQGIEVISPQEVKEAVYDNGERQLVDVRTIEEFREGHLNNAQNICVTDADFEENILKLDKDKPIYLYCRSGKRSARAAKMLKDLGFKEIYDMEGGYLNWERQDFETVQ</sequence>
<dbReference type="PROSITE" id="PS50206">
    <property type="entry name" value="RHODANESE_3"/>
    <property type="match status" value="1"/>
</dbReference>
<dbReference type="Proteomes" id="UP000184172">
    <property type="component" value="Unassembled WGS sequence"/>
</dbReference>
<dbReference type="AlphaFoldDB" id="A0A1M6NT55"/>
<dbReference type="PANTHER" id="PTHR43031">
    <property type="entry name" value="FAD-DEPENDENT OXIDOREDUCTASE"/>
    <property type="match status" value="1"/>
</dbReference>
<dbReference type="OrthoDB" id="9808735at2"/>
<dbReference type="PROSITE" id="PS51257">
    <property type="entry name" value="PROKAR_LIPOPROTEIN"/>
    <property type="match status" value="1"/>
</dbReference>
<dbReference type="PANTHER" id="PTHR43031:SF18">
    <property type="entry name" value="RHODANESE-RELATED SULFURTRANSFERASES"/>
    <property type="match status" value="1"/>
</dbReference>
<evidence type="ECO:0000259" key="2">
    <source>
        <dbReference type="PROSITE" id="PS50206"/>
    </source>
</evidence>
<dbReference type="EMBL" id="FQYV01000038">
    <property type="protein sequence ID" value="SHJ98815.1"/>
    <property type="molecule type" value="Genomic_DNA"/>
</dbReference>
<proteinExistence type="predicted"/>
<dbReference type="STRING" id="797419.SAMN05216556_12637"/>
<dbReference type="InterPro" id="IPR050229">
    <property type="entry name" value="GlpE_sulfurtransferase"/>
</dbReference>